<accession>A0A9X0CK73</accession>
<evidence type="ECO:0000256" key="11">
    <source>
        <dbReference type="SAM" id="MobiDB-lite"/>
    </source>
</evidence>
<keyword evidence="3" id="KW-0158">Chromosome</keyword>
<evidence type="ECO:0000256" key="4">
    <source>
        <dbReference type="ARBA" id="ARBA00022723"/>
    </source>
</evidence>
<keyword evidence="7" id="KW-0862">Zinc</keyword>
<dbReference type="EMBL" id="MU827314">
    <property type="protein sequence ID" value="KAJ7358842.1"/>
    <property type="molecule type" value="Genomic_DNA"/>
</dbReference>
<feature type="coiled-coil region" evidence="10">
    <location>
        <begin position="346"/>
        <end position="373"/>
    </location>
</feature>
<keyword evidence="8 10" id="KW-0175">Coiled coil</keyword>
<gene>
    <name evidence="13" type="ORF">OS493_020678</name>
</gene>
<reference evidence="13" key="1">
    <citation type="submission" date="2023-01" db="EMBL/GenBank/DDBJ databases">
        <title>Genome assembly of the deep-sea coral Lophelia pertusa.</title>
        <authorList>
            <person name="Herrera S."/>
            <person name="Cordes E."/>
        </authorList>
    </citation>
    <scope>NUCLEOTIDE SEQUENCE</scope>
    <source>
        <strain evidence="13">USNM1676648</strain>
        <tissue evidence="13">Polyp</tissue>
    </source>
</reference>
<evidence type="ECO:0000313" key="13">
    <source>
        <dbReference type="EMBL" id="KAJ7358842.1"/>
    </source>
</evidence>
<evidence type="ECO:0000256" key="5">
    <source>
        <dbReference type="ARBA" id="ARBA00022763"/>
    </source>
</evidence>
<feature type="compositionally biased region" description="Polar residues" evidence="11">
    <location>
        <begin position="620"/>
        <end position="637"/>
    </location>
</feature>
<feature type="domain" description="UV-stimulated scaffold protein A C-terminal" evidence="12">
    <location>
        <begin position="504"/>
        <end position="607"/>
    </location>
</feature>
<dbReference type="InterPro" id="IPR049431">
    <property type="entry name" value="UVSSA_C"/>
</dbReference>
<evidence type="ECO:0000313" key="14">
    <source>
        <dbReference type="Proteomes" id="UP001163046"/>
    </source>
</evidence>
<proteinExistence type="inferred from homology"/>
<keyword evidence="6" id="KW-0863">Zinc-finger</keyword>
<evidence type="ECO:0000256" key="9">
    <source>
        <dbReference type="ARBA" id="ARBA00023204"/>
    </source>
</evidence>
<feature type="region of interest" description="Disordered" evidence="11">
    <location>
        <begin position="594"/>
        <end position="693"/>
    </location>
</feature>
<evidence type="ECO:0000256" key="7">
    <source>
        <dbReference type="ARBA" id="ARBA00022833"/>
    </source>
</evidence>
<dbReference type="InterPro" id="IPR049408">
    <property type="entry name" value="UVSSA_N_a-solenoid_rpt"/>
</dbReference>
<evidence type="ECO:0000256" key="2">
    <source>
        <dbReference type="ARBA" id="ARBA00009240"/>
    </source>
</evidence>
<protein>
    <recommendedName>
        <fullName evidence="12">UV-stimulated scaffold protein A C-terminal domain-containing protein</fullName>
    </recommendedName>
</protein>
<evidence type="ECO:0000256" key="6">
    <source>
        <dbReference type="ARBA" id="ARBA00022771"/>
    </source>
</evidence>
<comment type="similarity">
    <text evidence="2">Belongs to the UVSSA family.</text>
</comment>
<dbReference type="Pfam" id="PF09740">
    <property type="entry name" value="DUF2043"/>
    <property type="match status" value="1"/>
</dbReference>
<sequence length="731" mass="82365">MESAAELSLVEELGDIVGNLTTSGDPSLNNDLMKKLKAICKKSDVYVKHAYHLVLTQLKKKHAEIRLSSFQIINELFLRSHTFREMLLIDFQIFLELTVETDCKQPLPPPKPVAKILKDKVLEAIDIWNRKFGPHYKKLDLGYSYLKRVKNVEFNARSAQTQQSQERERRKRNIVNGQIIRVENEMAEMISEMKLCATEIENCFKLLLPHPDDYEVHCGDEHACTSSKFKQVTNKDVTKSRDVAEVAEVPCENQAIESEMDSKITDTNQENIGKVDDNEKLLSDHGLATRSYQLTIRFDRTGPEIKETVDNSIVLNTVQEFHKELTHKHLPMINKWLSVLSKGEGMQRKIEQLIDLKRTLEAAKTKFLELKIRPLVDDARTVSTQGKADSGSDDEDDDSEEFEDVPEKEGMQLVIPPSERAEYGLEPLSTSHQSPAESSSQVITKESSFLEQFGADPQELGDPTSRATALFQVKDQLLNTDSSSVPNENTKAITDEKRQKLLAQAPVVPFDMDLYFWGDPSAETHKVVKTYLDNNWASKEHEGEYLIGDQKDARSSRMVTFAGSFEPVKWSCRAPLPSGKLCPRRDRVKCPFHGKIVPRDETGSPVSTAGVVPDPVSAPDGSSTSTNDEQNSDSSATDWKEIQLEVEAATGLDLGGKNKRKRRSHSKTSGKKESKSSGLTDLKKGQKTARNRLEKIVLNKKAMKRVADQMDAIATKRCKDKFANQFNYSLH</sequence>
<feature type="compositionally biased region" description="Basic residues" evidence="11">
    <location>
        <begin position="657"/>
        <end position="669"/>
    </location>
</feature>
<evidence type="ECO:0000256" key="8">
    <source>
        <dbReference type="ARBA" id="ARBA00023054"/>
    </source>
</evidence>
<feature type="region of interest" description="Disordered" evidence="11">
    <location>
        <begin position="382"/>
        <end position="417"/>
    </location>
</feature>
<evidence type="ECO:0000259" key="12">
    <source>
        <dbReference type="Pfam" id="PF09740"/>
    </source>
</evidence>
<name>A0A9X0CK73_9CNID</name>
<keyword evidence="9" id="KW-0234">DNA repair</keyword>
<dbReference type="OrthoDB" id="5594015at2759"/>
<evidence type="ECO:0000256" key="10">
    <source>
        <dbReference type="SAM" id="Coils"/>
    </source>
</evidence>
<evidence type="ECO:0000256" key="1">
    <source>
        <dbReference type="ARBA" id="ARBA00004286"/>
    </source>
</evidence>
<evidence type="ECO:0000256" key="3">
    <source>
        <dbReference type="ARBA" id="ARBA00022454"/>
    </source>
</evidence>
<dbReference type="PANTHER" id="PTHR28670">
    <property type="entry name" value="UV-STIMULATED SCAFFOLD PROTEIN A"/>
    <property type="match status" value="1"/>
</dbReference>
<dbReference type="GO" id="GO:0000993">
    <property type="term" value="F:RNA polymerase II complex binding"/>
    <property type="evidence" value="ECO:0007669"/>
    <property type="project" value="TreeGrafter"/>
</dbReference>
<keyword evidence="4" id="KW-0479">Metal-binding</keyword>
<dbReference type="Pfam" id="PF20867">
    <property type="entry name" value="UVSSA_N"/>
    <property type="match status" value="1"/>
</dbReference>
<comment type="subcellular location">
    <subcellularLocation>
        <location evidence="1">Chromosome</location>
    </subcellularLocation>
</comment>
<dbReference type="GO" id="GO:0006283">
    <property type="term" value="P:transcription-coupled nucleotide-excision repair"/>
    <property type="evidence" value="ECO:0007669"/>
    <property type="project" value="TreeGrafter"/>
</dbReference>
<organism evidence="13 14">
    <name type="scientific">Desmophyllum pertusum</name>
    <dbReference type="NCBI Taxonomy" id="174260"/>
    <lineage>
        <taxon>Eukaryota</taxon>
        <taxon>Metazoa</taxon>
        <taxon>Cnidaria</taxon>
        <taxon>Anthozoa</taxon>
        <taxon>Hexacorallia</taxon>
        <taxon>Scleractinia</taxon>
        <taxon>Caryophylliina</taxon>
        <taxon>Caryophylliidae</taxon>
        <taxon>Desmophyllum</taxon>
    </lineage>
</organism>
<keyword evidence="5" id="KW-0227">DNA damage</keyword>
<dbReference type="Proteomes" id="UP001163046">
    <property type="component" value="Unassembled WGS sequence"/>
</dbReference>
<comment type="caution">
    <text evidence="13">The sequence shown here is derived from an EMBL/GenBank/DDBJ whole genome shotgun (WGS) entry which is preliminary data.</text>
</comment>
<dbReference type="GO" id="GO:0005694">
    <property type="term" value="C:chromosome"/>
    <property type="evidence" value="ECO:0007669"/>
    <property type="project" value="UniProtKB-SubCell"/>
</dbReference>
<dbReference type="GO" id="GO:0008270">
    <property type="term" value="F:zinc ion binding"/>
    <property type="evidence" value="ECO:0007669"/>
    <property type="project" value="UniProtKB-KW"/>
</dbReference>
<keyword evidence="14" id="KW-1185">Reference proteome</keyword>
<dbReference type="GO" id="GO:0009411">
    <property type="term" value="P:response to UV"/>
    <property type="evidence" value="ECO:0007669"/>
    <property type="project" value="InterPro"/>
</dbReference>
<dbReference type="PANTHER" id="PTHR28670:SF1">
    <property type="entry name" value="UV-STIMULATED SCAFFOLD PROTEIN A"/>
    <property type="match status" value="1"/>
</dbReference>
<dbReference type="InterPro" id="IPR018610">
    <property type="entry name" value="UVSSA"/>
</dbReference>
<dbReference type="AlphaFoldDB" id="A0A9X0CK73"/>
<feature type="compositionally biased region" description="Acidic residues" evidence="11">
    <location>
        <begin position="391"/>
        <end position="404"/>
    </location>
</feature>